<sequence length="131" mass="14316">MVIRLGGFGGLSEVHRCLSRFLAHLHICEDSVGARTQHCSNCSVQPTRRPPPRTSIEFLLKAQGHVDSRDVKDLLTATGTSSCTKGTTCRSEQVKKTHGPVPPSTKQLHFTETLSFLICPPGANNEPVLHF</sequence>
<dbReference type="EMBL" id="CADEAL010001891">
    <property type="protein sequence ID" value="CAB1436475.1"/>
    <property type="molecule type" value="Genomic_DNA"/>
</dbReference>
<evidence type="ECO:0000313" key="1">
    <source>
        <dbReference type="EMBL" id="CAB1436475.1"/>
    </source>
</evidence>
<reference evidence="1" key="1">
    <citation type="submission" date="2020-03" db="EMBL/GenBank/DDBJ databases">
        <authorList>
            <person name="Weist P."/>
        </authorList>
    </citation>
    <scope>NUCLEOTIDE SEQUENCE</scope>
</reference>
<dbReference type="Proteomes" id="UP001153269">
    <property type="component" value="Unassembled WGS sequence"/>
</dbReference>
<organism evidence="1 2">
    <name type="scientific">Pleuronectes platessa</name>
    <name type="common">European plaice</name>
    <dbReference type="NCBI Taxonomy" id="8262"/>
    <lineage>
        <taxon>Eukaryota</taxon>
        <taxon>Metazoa</taxon>
        <taxon>Chordata</taxon>
        <taxon>Craniata</taxon>
        <taxon>Vertebrata</taxon>
        <taxon>Euteleostomi</taxon>
        <taxon>Actinopterygii</taxon>
        <taxon>Neopterygii</taxon>
        <taxon>Teleostei</taxon>
        <taxon>Neoteleostei</taxon>
        <taxon>Acanthomorphata</taxon>
        <taxon>Carangaria</taxon>
        <taxon>Pleuronectiformes</taxon>
        <taxon>Pleuronectoidei</taxon>
        <taxon>Pleuronectidae</taxon>
        <taxon>Pleuronectes</taxon>
    </lineage>
</organism>
<keyword evidence="2" id="KW-1185">Reference proteome</keyword>
<dbReference type="AlphaFoldDB" id="A0A9N7YT35"/>
<comment type="caution">
    <text evidence="1">The sequence shown here is derived from an EMBL/GenBank/DDBJ whole genome shotgun (WGS) entry which is preliminary data.</text>
</comment>
<evidence type="ECO:0000313" key="2">
    <source>
        <dbReference type="Proteomes" id="UP001153269"/>
    </source>
</evidence>
<accession>A0A9N7YT35</accession>
<name>A0A9N7YT35_PLEPL</name>
<gene>
    <name evidence="1" type="ORF">PLEPLA_LOCUS24508</name>
</gene>
<protein>
    <submittedName>
        <fullName evidence="1">Uncharacterized protein</fullName>
    </submittedName>
</protein>
<proteinExistence type="predicted"/>